<dbReference type="OrthoDB" id="5532966at2"/>
<dbReference type="EMBL" id="WJIE01000004">
    <property type="protein sequence ID" value="MRG93134.1"/>
    <property type="molecule type" value="Genomic_DNA"/>
</dbReference>
<evidence type="ECO:0000313" key="1">
    <source>
        <dbReference type="EMBL" id="MRG93134.1"/>
    </source>
</evidence>
<dbReference type="RefSeq" id="WP_153820000.1">
    <property type="nucleotide sequence ID" value="NZ_WJIE01000004.1"/>
</dbReference>
<comment type="caution">
    <text evidence="1">The sequence shown here is derived from an EMBL/GenBank/DDBJ whole genome shotgun (WGS) entry which is preliminary data.</text>
</comment>
<organism evidence="1 2">
    <name type="scientific">Polyangium spumosum</name>
    <dbReference type="NCBI Taxonomy" id="889282"/>
    <lineage>
        <taxon>Bacteria</taxon>
        <taxon>Pseudomonadati</taxon>
        <taxon>Myxococcota</taxon>
        <taxon>Polyangia</taxon>
        <taxon>Polyangiales</taxon>
        <taxon>Polyangiaceae</taxon>
        <taxon>Polyangium</taxon>
    </lineage>
</organism>
<dbReference type="Proteomes" id="UP000440224">
    <property type="component" value="Unassembled WGS sequence"/>
</dbReference>
<name>A0A6N7PSX0_9BACT</name>
<gene>
    <name evidence="1" type="ORF">GF068_14510</name>
</gene>
<reference evidence="1 2" key="1">
    <citation type="submission" date="2019-10" db="EMBL/GenBank/DDBJ databases">
        <title>A soil myxobacterium in the family Polyangiaceae.</title>
        <authorList>
            <person name="Li Y."/>
            <person name="Wang J."/>
        </authorList>
    </citation>
    <scope>NUCLEOTIDE SEQUENCE [LARGE SCALE GENOMIC DNA]</scope>
    <source>
        <strain evidence="1 2">DSM 14734</strain>
    </source>
</reference>
<proteinExistence type="predicted"/>
<sequence length="188" mass="20185">MDELRGTIKPGHYTLDASVKVDQEGRVVEVETTGQPNPDVGICMRIALRGMTLPADVLERRMLRTSASADGRALPDRGAIGEVVTVVVVVTVVFTEVIIEAFAITVGVAVTATVAAGAAEAIRKRKDPGVANCRKRLNDCLDSNKGSEPGNNYNTTLCPTCFDRCMGSVDKKWPERLDTGQSCIYPGF</sequence>
<evidence type="ECO:0000313" key="2">
    <source>
        <dbReference type="Proteomes" id="UP000440224"/>
    </source>
</evidence>
<keyword evidence="2" id="KW-1185">Reference proteome</keyword>
<accession>A0A6N7PSX0</accession>
<protein>
    <submittedName>
        <fullName evidence="1">Uncharacterized protein</fullName>
    </submittedName>
</protein>
<dbReference type="AlphaFoldDB" id="A0A6N7PSX0"/>